<keyword evidence="1" id="KW-0812">Transmembrane</keyword>
<evidence type="ECO:0000256" key="1">
    <source>
        <dbReference type="SAM" id="Phobius"/>
    </source>
</evidence>
<sequence length="118" mass="13675">MTTRNWTTSRVINKRNCDCMKASRPNHILEKWKTKRSNHLDTGTQHYPVRNPHHAGGDPVGCGRSINMQSPSVEIRLPSDRGGVPLHMRRTRSRQDIFFFFFLGFGSMFCKDNDILRT</sequence>
<gene>
    <name evidence="2" type="ORF">BDV36DRAFT_11807</name>
</gene>
<evidence type="ECO:0000313" key="2">
    <source>
        <dbReference type="EMBL" id="KAE8414280.1"/>
    </source>
</evidence>
<name>A0ABQ6WAW7_9EURO</name>
<organism evidence="2 3">
    <name type="scientific">Aspergillus pseudocaelatus</name>
    <dbReference type="NCBI Taxonomy" id="1825620"/>
    <lineage>
        <taxon>Eukaryota</taxon>
        <taxon>Fungi</taxon>
        <taxon>Dikarya</taxon>
        <taxon>Ascomycota</taxon>
        <taxon>Pezizomycotina</taxon>
        <taxon>Eurotiomycetes</taxon>
        <taxon>Eurotiomycetidae</taxon>
        <taxon>Eurotiales</taxon>
        <taxon>Aspergillaceae</taxon>
        <taxon>Aspergillus</taxon>
        <taxon>Aspergillus subgen. Circumdati</taxon>
    </lineage>
</organism>
<keyword evidence="1" id="KW-0472">Membrane</keyword>
<reference evidence="2 3" key="1">
    <citation type="submission" date="2019-04" db="EMBL/GenBank/DDBJ databases">
        <authorList>
            <consortium name="DOE Joint Genome Institute"/>
            <person name="Mondo S."/>
            <person name="Kjaerbolling I."/>
            <person name="Vesth T."/>
            <person name="Frisvad J.C."/>
            <person name="Nybo J.L."/>
            <person name="Theobald S."/>
            <person name="Kildgaard S."/>
            <person name="Isbrandt T."/>
            <person name="Kuo A."/>
            <person name="Sato A."/>
            <person name="Lyhne E.K."/>
            <person name="Kogle M.E."/>
            <person name="Wiebenga A."/>
            <person name="Kun R.S."/>
            <person name="Lubbers R.J."/>
            <person name="Makela M.R."/>
            <person name="Barry K."/>
            <person name="Chovatia M."/>
            <person name="Clum A."/>
            <person name="Daum C."/>
            <person name="Haridas S."/>
            <person name="He G."/>
            <person name="LaButti K."/>
            <person name="Lipzen A."/>
            <person name="Riley R."/>
            <person name="Salamov A."/>
            <person name="Simmons B.A."/>
            <person name="Magnuson J.K."/>
            <person name="Henrissat B."/>
            <person name="Mortensen U.H."/>
            <person name="Larsen T.O."/>
            <person name="Devries R.P."/>
            <person name="Grigoriev I.V."/>
            <person name="Machida M."/>
            <person name="Baker S.E."/>
            <person name="Andersen M.R."/>
            <person name="Cantor M.N."/>
            <person name="Hua S.X."/>
        </authorList>
    </citation>
    <scope>NUCLEOTIDE SEQUENCE [LARGE SCALE GENOMIC DNA]</scope>
    <source>
        <strain evidence="2 3">CBS 117616</strain>
    </source>
</reference>
<keyword evidence="3" id="KW-1185">Reference proteome</keyword>
<accession>A0ABQ6WAW7</accession>
<proteinExistence type="predicted"/>
<protein>
    <submittedName>
        <fullName evidence="2">Uncharacterized protein</fullName>
    </submittedName>
</protein>
<feature type="transmembrane region" description="Helical" evidence="1">
    <location>
        <begin position="97"/>
        <end position="116"/>
    </location>
</feature>
<dbReference type="EMBL" id="ML735789">
    <property type="protein sequence ID" value="KAE8414280.1"/>
    <property type="molecule type" value="Genomic_DNA"/>
</dbReference>
<evidence type="ECO:0000313" key="3">
    <source>
        <dbReference type="Proteomes" id="UP000325395"/>
    </source>
</evidence>
<dbReference type="Proteomes" id="UP000325395">
    <property type="component" value="Unassembled WGS sequence"/>
</dbReference>
<keyword evidence="1" id="KW-1133">Transmembrane helix</keyword>